<proteinExistence type="inferred from homology"/>
<dbReference type="GO" id="GO:0003918">
    <property type="term" value="F:DNA topoisomerase type II (double strand cut, ATP-hydrolyzing) activity"/>
    <property type="evidence" value="ECO:0007669"/>
    <property type="project" value="UniProtKB-UniRule"/>
</dbReference>
<evidence type="ECO:0000313" key="13">
    <source>
        <dbReference type="EMBL" id="GMM45098.1"/>
    </source>
</evidence>
<dbReference type="InterPro" id="IPR034136">
    <property type="entry name" value="TOPRIM_Topo6A/Spo11"/>
</dbReference>
<keyword evidence="7 10" id="KW-0799">Topoisomerase</keyword>
<protein>
    <recommendedName>
        <fullName evidence="4">DNA topoisomerase (ATP-hydrolyzing)</fullName>
        <ecNumber evidence="4">5.6.2.2</ecNumber>
    </recommendedName>
</protein>
<dbReference type="GO" id="GO:0003677">
    <property type="term" value="F:DNA binding"/>
    <property type="evidence" value="ECO:0007669"/>
    <property type="project" value="UniProtKB-UniRule"/>
</dbReference>
<dbReference type="GO" id="GO:0000706">
    <property type="term" value="P:meiotic DNA double-strand break processing"/>
    <property type="evidence" value="ECO:0007669"/>
    <property type="project" value="TreeGrafter"/>
</dbReference>
<evidence type="ECO:0000313" key="14">
    <source>
        <dbReference type="Proteomes" id="UP001378960"/>
    </source>
</evidence>
<dbReference type="PANTHER" id="PTHR10848:SF0">
    <property type="entry name" value="MEIOTIC RECOMBINATION PROTEIN SPO11"/>
    <property type="match status" value="1"/>
</dbReference>
<feature type="active site" description="O-(5'-phospho-DNA)-tyrosine intermediate" evidence="10">
    <location>
        <position position="103"/>
    </location>
</feature>
<comment type="caution">
    <text evidence="13">The sequence shown here is derived from an EMBL/GenBank/DDBJ whole genome shotgun (WGS) entry which is preliminary data.</text>
</comment>
<evidence type="ECO:0000256" key="10">
    <source>
        <dbReference type="PROSITE-ProRule" id="PRU01385"/>
    </source>
</evidence>
<dbReference type="Gene3D" id="3.40.1360.10">
    <property type="match status" value="1"/>
</dbReference>
<feature type="domain" description="Topoisomerase 6 subunit A/Spo11 TOPRIM" evidence="12">
    <location>
        <begin position="190"/>
        <end position="321"/>
    </location>
</feature>
<accession>A0AAV5R1L0</accession>
<reference evidence="13 14" key="1">
    <citation type="journal article" date="2023" name="Elife">
        <title>Identification of key yeast species and microbe-microbe interactions impacting larval growth of Drosophila in the wild.</title>
        <authorList>
            <person name="Mure A."/>
            <person name="Sugiura Y."/>
            <person name="Maeda R."/>
            <person name="Honda K."/>
            <person name="Sakurai N."/>
            <person name="Takahashi Y."/>
            <person name="Watada M."/>
            <person name="Katoh T."/>
            <person name="Gotoh A."/>
            <person name="Gotoh Y."/>
            <person name="Taniguchi I."/>
            <person name="Nakamura K."/>
            <person name="Hayashi T."/>
            <person name="Katayama T."/>
            <person name="Uemura T."/>
            <person name="Hattori Y."/>
        </authorList>
    </citation>
    <scope>NUCLEOTIDE SEQUENCE [LARGE SCALE GENOMIC DNA]</scope>
    <source>
        <strain evidence="13 14">PK-24</strain>
    </source>
</reference>
<dbReference type="InterPro" id="IPR036388">
    <property type="entry name" value="WH-like_DNA-bd_sf"/>
</dbReference>
<feature type="domain" description="Spo11/DNA topoisomerase VI subunit A N-terminal" evidence="11">
    <location>
        <begin position="74"/>
        <end position="135"/>
    </location>
</feature>
<dbReference type="Pfam" id="PF04406">
    <property type="entry name" value="TP6A_N"/>
    <property type="match status" value="1"/>
</dbReference>
<dbReference type="InterPro" id="IPR002815">
    <property type="entry name" value="Spo11/TopoVI_A"/>
</dbReference>
<keyword evidence="6" id="KW-0460">Magnesium</keyword>
<dbReference type="GO" id="GO:0042138">
    <property type="term" value="P:meiotic DNA double-strand break formation"/>
    <property type="evidence" value="ECO:0007669"/>
    <property type="project" value="TreeGrafter"/>
</dbReference>
<evidence type="ECO:0000256" key="1">
    <source>
        <dbReference type="ARBA" id="ARBA00000185"/>
    </source>
</evidence>
<dbReference type="Gene3D" id="1.10.10.10">
    <property type="entry name" value="Winged helix-like DNA-binding domain superfamily/Winged helix DNA-binding domain"/>
    <property type="match status" value="1"/>
</dbReference>
<evidence type="ECO:0000256" key="6">
    <source>
        <dbReference type="ARBA" id="ARBA00022842"/>
    </source>
</evidence>
<dbReference type="InterPro" id="IPR013049">
    <property type="entry name" value="Spo11/TopoVI_A_N"/>
</dbReference>
<organism evidence="13 14">
    <name type="scientific">Pichia kluyveri</name>
    <name type="common">Yeast</name>
    <dbReference type="NCBI Taxonomy" id="36015"/>
    <lineage>
        <taxon>Eukaryota</taxon>
        <taxon>Fungi</taxon>
        <taxon>Dikarya</taxon>
        <taxon>Ascomycota</taxon>
        <taxon>Saccharomycotina</taxon>
        <taxon>Pichiomycetes</taxon>
        <taxon>Pichiales</taxon>
        <taxon>Pichiaceae</taxon>
        <taxon>Pichia</taxon>
    </lineage>
</organism>
<keyword evidence="9 10" id="KW-0413">Isomerase</keyword>
<evidence type="ECO:0000256" key="3">
    <source>
        <dbReference type="ARBA" id="ARBA00006559"/>
    </source>
</evidence>
<dbReference type="PRINTS" id="PR01550">
    <property type="entry name" value="TOP6AFAMILY"/>
</dbReference>
<sequence>MTSNRIVIISQDCLNIVNDNHIQNELLEYLSKILNIIENGLKNGDYIQLELHINPILKRKSVLTFPNLKENINWKFTVYLRLLKFIHTQIIKGEIISKRQLYYADVKLFKKQTIVDECLDNIALSFNLSIEKLNIIASQKGLIYGELSIDNYKISKSIGSTLIPVINLSSSLSDSKIIFNNNENSSPDSIIILEKDAILSGLINIEKSNKHLTQKFNNSILITARGYPDRLTKHFINILTIKFNKCKIYGYFDSDVYGFMIALEYSSKPMNNNTSLPCVSNMIIKGAKLFDNNVKYSDLIPLNDKDISTSMSLLNRLKTYDDTTLDSLNSSIKNLQRSLYFGFKRELKIVDIN</sequence>
<dbReference type="Pfam" id="PF21180">
    <property type="entry name" value="TOP6A-Spo11_Toprim"/>
    <property type="match status" value="1"/>
</dbReference>
<dbReference type="PANTHER" id="PTHR10848">
    <property type="entry name" value="MEIOTIC RECOMBINATION PROTEIN SPO11"/>
    <property type="match status" value="1"/>
</dbReference>
<name>A0AAV5R1L0_PICKL</name>
<comment type="similarity">
    <text evidence="3 10">Belongs to the TOP6A family.</text>
</comment>
<dbReference type="InterPro" id="IPR036078">
    <property type="entry name" value="Spo11/TopoVI_A_sf"/>
</dbReference>
<dbReference type="EC" id="5.6.2.2" evidence="4"/>
<evidence type="ECO:0000256" key="2">
    <source>
        <dbReference type="ARBA" id="ARBA00001946"/>
    </source>
</evidence>
<keyword evidence="14" id="KW-1185">Reference proteome</keyword>
<dbReference type="GO" id="GO:0046872">
    <property type="term" value="F:metal ion binding"/>
    <property type="evidence" value="ECO:0007669"/>
    <property type="project" value="UniProtKB-KW"/>
</dbReference>
<dbReference type="PROSITE" id="PS52041">
    <property type="entry name" value="TOPO_IIB"/>
    <property type="match status" value="1"/>
</dbReference>
<dbReference type="GO" id="GO:0005524">
    <property type="term" value="F:ATP binding"/>
    <property type="evidence" value="ECO:0007669"/>
    <property type="project" value="InterPro"/>
</dbReference>
<evidence type="ECO:0000259" key="11">
    <source>
        <dbReference type="Pfam" id="PF04406"/>
    </source>
</evidence>
<comment type="cofactor">
    <cofactor evidence="2">
        <name>Mg(2+)</name>
        <dbReference type="ChEBI" id="CHEBI:18420"/>
    </cofactor>
</comment>
<dbReference type="EMBL" id="BTGB01000001">
    <property type="protein sequence ID" value="GMM45098.1"/>
    <property type="molecule type" value="Genomic_DNA"/>
</dbReference>
<comment type="catalytic activity">
    <reaction evidence="1 10">
        <text>ATP-dependent breakage, passage and rejoining of double-stranded DNA.</text>
        <dbReference type="EC" id="5.6.2.2"/>
    </reaction>
</comment>
<dbReference type="AlphaFoldDB" id="A0AAV5R1L0"/>
<dbReference type="Proteomes" id="UP001378960">
    <property type="component" value="Unassembled WGS sequence"/>
</dbReference>
<evidence type="ECO:0000256" key="4">
    <source>
        <dbReference type="ARBA" id="ARBA00012895"/>
    </source>
</evidence>
<keyword evidence="8 10" id="KW-0238">DNA-binding</keyword>
<dbReference type="GO" id="GO:0000228">
    <property type="term" value="C:nuclear chromosome"/>
    <property type="evidence" value="ECO:0007669"/>
    <property type="project" value="TreeGrafter"/>
</dbReference>
<evidence type="ECO:0000256" key="9">
    <source>
        <dbReference type="ARBA" id="ARBA00023235"/>
    </source>
</evidence>
<gene>
    <name evidence="13" type="ORF">DAPK24_016730</name>
</gene>
<evidence type="ECO:0000256" key="7">
    <source>
        <dbReference type="ARBA" id="ARBA00023029"/>
    </source>
</evidence>
<dbReference type="SUPFAM" id="SSF56726">
    <property type="entry name" value="DNA topoisomerase IV, alpha subunit"/>
    <property type="match status" value="1"/>
</dbReference>
<evidence type="ECO:0000259" key="12">
    <source>
        <dbReference type="Pfam" id="PF21180"/>
    </source>
</evidence>
<evidence type="ECO:0000256" key="8">
    <source>
        <dbReference type="ARBA" id="ARBA00023125"/>
    </source>
</evidence>
<dbReference type="GO" id="GO:0007131">
    <property type="term" value="P:reciprocal meiotic recombination"/>
    <property type="evidence" value="ECO:0007669"/>
    <property type="project" value="TreeGrafter"/>
</dbReference>
<keyword evidence="5" id="KW-0479">Metal-binding</keyword>
<evidence type="ECO:0000256" key="5">
    <source>
        <dbReference type="ARBA" id="ARBA00022723"/>
    </source>
</evidence>